<keyword evidence="3" id="KW-0813">Transport</keyword>
<evidence type="ECO:0000256" key="2">
    <source>
        <dbReference type="ARBA" id="ARBA00022729"/>
    </source>
</evidence>
<dbReference type="RefSeq" id="WP_092060723.1">
    <property type="nucleotide sequence ID" value="NZ_FOJU01000001.1"/>
</dbReference>
<dbReference type="OrthoDB" id="7337537at2"/>
<protein>
    <submittedName>
        <fullName evidence="6">Amino acid/amide ABC transporter substrate-binding protein, HAAT family</fullName>
    </submittedName>
</protein>
<dbReference type="CDD" id="cd06346">
    <property type="entry name" value="PBP1_ABC_ligand_binding-like"/>
    <property type="match status" value="1"/>
</dbReference>
<evidence type="ECO:0000256" key="1">
    <source>
        <dbReference type="ARBA" id="ARBA00010062"/>
    </source>
</evidence>
<keyword evidence="3" id="KW-0029">Amino-acid transport</keyword>
<feature type="chain" id="PRO_5011749864" evidence="4">
    <location>
        <begin position="21"/>
        <end position="398"/>
    </location>
</feature>
<dbReference type="InterPro" id="IPR028081">
    <property type="entry name" value="Leu-bd"/>
</dbReference>
<gene>
    <name evidence="6" type="ORF">SAMN05421688_0770</name>
</gene>
<comment type="similarity">
    <text evidence="1">Belongs to the leucine-binding protein family.</text>
</comment>
<feature type="signal peptide" evidence="4">
    <location>
        <begin position="1"/>
        <end position="20"/>
    </location>
</feature>
<reference evidence="6 7" key="1">
    <citation type="submission" date="2016-10" db="EMBL/GenBank/DDBJ databases">
        <authorList>
            <person name="de Groot N.N."/>
        </authorList>
    </citation>
    <scope>NUCLEOTIDE SEQUENCE [LARGE SCALE GENOMIC DNA]</scope>
    <source>
        <strain evidence="6 7">DSM 29316</strain>
    </source>
</reference>
<sequence>MKNLLLATASTALMASGAMAAGHAEEVKIGVLLSFTGPIESLTPAMAAGAEMAIAEVSGNENFLGGSTAVPVRADATCVDASAATAAAERLITGDGVKGIMGADCSGVTTAALSNVAVPNGIVMISPSATSPALTTVDDAGLFFRTAPSDARQGEVLAEIMIEKGIEEAAVTYTNNDYGKGFADAFQAAYEAAGGTVTLSTAHEDGKADYSAEVGALASAGGDALVVLGYVDQGGAGVIQGALDTGAFDTFALGDGMIGDSLTDRFGSDIDGTIGTAPGSDSDGGAVFGELASAAGIDGTSVYAGESYDAAALILLAMAASGSSDAADYKGEIMGIANAPGEPIMPGELAKALQIIADGGEVDYVGASAVELVEPGEAAGSYSEFLVDGGALTVVGYR</sequence>
<feature type="domain" description="Leucine-binding protein" evidence="5">
    <location>
        <begin position="26"/>
        <end position="328"/>
    </location>
</feature>
<dbReference type="SUPFAM" id="SSF53822">
    <property type="entry name" value="Periplasmic binding protein-like I"/>
    <property type="match status" value="1"/>
</dbReference>
<accession>A0A1I0VP00</accession>
<dbReference type="PANTHER" id="PTHR30483">
    <property type="entry name" value="LEUCINE-SPECIFIC-BINDING PROTEIN"/>
    <property type="match status" value="1"/>
</dbReference>
<evidence type="ECO:0000313" key="7">
    <source>
        <dbReference type="Proteomes" id="UP000198796"/>
    </source>
</evidence>
<keyword evidence="2 4" id="KW-0732">Signal</keyword>
<dbReference type="EMBL" id="FOJU01000001">
    <property type="protein sequence ID" value="SFA77356.1"/>
    <property type="molecule type" value="Genomic_DNA"/>
</dbReference>
<evidence type="ECO:0000259" key="5">
    <source>
        <dbReference type="Pfam" id="PF13458"/>
    </source>
</evidence>
<dbReference type="AlphaFoldDB" id="A0A1I0VP00"/>
<dbReference type="Gene3D" id="3.40.50.2300">
    <property type="match status" value="2"/>
</dbReference>
<evidence type="ECO:0000313" key="6">
    <source>
        <dbReference type="EMBL" id="SFA77356.1"/>
    </source>
</evidence>
<dbReference type="STRING" id="871651.SAMN05421688_0770"/>
<organism evidence="6 7">
    <name type="scientific">Poseidonocella pacifica</name>
    <dbReference type="NCBI Taxonomy" id="871651"/>
    <lineage>
        <taxon>Bacteria</taxon>
        <taxon>Pseudomonadati</taxon>
        <taxon>Pseudomonadota</taxon>
        <taxon>Alphaproteobacteria</taxon>
        <taxon>Rhodobacterales</taxon>
        <taxon>Roseobacteraceae</taxon>
        <taxon>Poseidonocella</taxon>
    </lineage>
</organism>
<proteinExistence type="inferred from homology"/>
<evidence type="ECO:0000256" key="4">
    <source>
        <dbReference type="SAM" id="SignalP"/>
    </source>
</evidence>
<name>A0A1I0VP00_9RHOB</name>
<dbReference type="InterPro" id="IPR051010">
    <property type="entry name" value="BCAA_transport"/>
</dbReference>
<dbReference type="Pfam" id="PF13458">
    <property type="entry name" value="Peripla_BP_6"/>
    <property type="match status" value="1"/>
</dbReference>
<dbReference type="PANTHER" id="PTHR30483:SF6">
    <property type="entry name" value="PERIPLASMIC BINDING PROTEIN OF ABC TRANSPORTER FOR NATURAL AMINO ACIDS"/>
    <property type="match status" value="1"/>
</dbReference>
<evidence type="ECO:0000256" key="3">
    <source>
        <dbReference type="ARBA" id="ARBA00022970"/>
    </source>
</evidence>
<dbReference type="InterPro" id="IPR028082">
    <property type="entry name" value="Peripla_BP_I"/>
</dbReference>
<dbReference type="GO" id="GO:0006865">
    <property type="term" value="P:amino acid transport"/>
    <property type="evidence" value="ECO:0007669"/>
    <property type="project" value="UniProtKB-KW"/>
</dbReference>
<keyword evidence="7" id="KW-1185">Reference proteome</keyword>
<dbReference type="Proteomes" id="UP000198796">
    <property type="component" value="Unassembled WGS sequence"/>
</dbReference>